<name>W4ELL2_9BACL</name>
<organism evidence="1 2">
    <name type="scientific">Viridibacillus arenosi FSL R5-213</name>
    <dbReference type="NCBI Taxonomy" id="1227360"/>
    <lineage>
        <taxon>Bacteria</taxon>
        <taxon>Bacillati</taxon>
        <taxon>Bacillota</taxon>
        <taxon>Bacilli</taxon>
        <taxon>Bacillales</taxon>
        <taxon>Caryophanaceae</taxon>
        <taxon>Viridibacillus</taxon>
    </lineage>
</organism>
<keyword evidence="2" id="KW-1185">Reference proteome</keyword>
<dbReference type="InterPro" id="IPR003719">
    <property type="entry name" value="Phenazine_PhzF-like"/>
</dbReference>
<accession>W4ELL2</accession>
<dbReference type="Proteomes" id="UP000019062">
    <property type="component" value="Unassembled WGS sequence"/>
</dbReference>
<evidence type="ECO:0000313" key="1">
    <source>
        <dbReference type="EMBL" id="ETT80917.1"/>
    </source>
</evidence>
<protein>
    <submittedName>
        <fullName evidence="1">Phenazine biosynthesis protein</fullName>
    </submittedName>
</protein>
<dbReference type="GO" id="GO:0003824">
    <property type="term" value="F:catalytic activity"/>
    <property type="evidence" value="ECO:0007669"/>
    <property type="project" value="InterPro"/>
</dbReference>
<reference evidence="1 2" key="1">
    <citation type="journal article" date="2014" name="BMC Genomics">
        <title>Genomic comparison of sporeforming bacilli isolated from milk.</title>
        <authorList>
            <person name="Moreno Switt A.I."/>
            <person name="Andrus A.D."/>
            <person name="Ranieri M.L."/>
            <person name="Orsi R.H."/>
            <person name="Ivy R."/>
            <person name="den Bakker H.C."/>
            <person name="Martin N.H."/>
            <person name="Wiedmann M."/>
            <person name="Boor K.J."/>
        </authorList>
    </citation>
    <scope>NUCLEOTIDE SEQUENCE [LARGE SCALE GENOMIC DNA]</scope>
    <source>
        <strain evidence="1 2">FSL R5-213</strain>
    </source>
</reference>
<dbReference type="SUPFAM" id="SSF54506">
    <property type="entry name" value="Diaminopimelate epimerase-like"/>
    <property type="match status" value="1"/>
</dbReference>
<dbReference type="EMBL" id="ASQA01000042">
    <property type="protein sequence ID" value="ETT80917.1"/>
    <property type="molecule type" value="Genomic_DNA"/>
</dbReference>
<dbReference type="RefSeq" id="WP_051448836.1">
    <property type="nucleotide sequence ID" value="NZ_ASQA01000042.1"/>
</dbReference>
<gene>
    <name evidence="1" type="ORF">C176_19419</name>
</gene>
<sequence>MVKVYMFEVRKSGHTGKSNIGVVFDGNSLTASEMQEVAMKTGFTQTIFIVKSKLADIRLRYFTPIREVNAGIDGTMAIVHALEKSPFSNNKEVITTETNVGIFPLQLFKQAKKEKNAKQLASHSFNECKSASYSYGASRDPVLQVLNGCAVDGVTESGLPTWNLVQSHEKVYPAVDQSVHYLNIKEAKVSNSLFASSFFLITANNIRRFKNEMFTEKLNMKAECRLRNENVSIIRILMNAPHIARPIETEGMTFYLGQRLIPICN</sequence>
<dbReference type="eggNOG" id="COG0384">
    <property type="taxonomic scope" value="Bacteria"/>
</dbReference>
<dbReference type="AlphaFoldDB" id="W4ELL2"/>
<dbReference type="Pfam" id="PF02567">
    <property type="entry name" value="PhzC-PhzF"/>
    <property type="match status" value="1"/>
</dbReference>
<comment type="caution">
    <text evidence="1">The sequence shown here is derived from an EMBL/GenBank/DDBJ whole genome shotgun (WGS) entry which is preliminary data.</text>
</comment>
<evidence type="ECO:0000313" key="2">
    <source>
        <dbReference type="Proteomes" id="UP000019062"/>
    </source>
</evidence>
<dbReference type="Gene3D" id="3.10.310.10">
    <property type="entry name" value="Diaminopimelate Epimerase, Chain A, domain 1"/>
    <property type="match status" value="1"/>
</dbReference>
<proteinExistence type="predicted"/>